<evidence type="ECO:0000256" key="1">
    <source>
        <dbReference type="SAM" id="MobiDB-lite"/>
    </source>
</evidence>
<evidence type="ECO:0000313" key="5">
    <source>
        <dbReference type="WBParaSite" id="HNAJ_0000718001-mRNA-1"/>
    </source>
</evidence>
<proteinExistence type="predicted"/>
<dbReference type="AlphaFoldDB" id="A0A0R3TJD5"/>
<reference evidence="3 4" key="2">
    <citation type="submission" date="2018-11" db="EMBL/GenBank/DDBJ databases">
        <authorList>
            <consortium name="Pathogen Informatics"/>
        </authorList>
    </citation>
    <scope>NUCLEOTIDE SEQUENCE [LARGE SCALE GENOMIC DNA]</scope>
</reference>
<feature type="region of interest" description="Disordered" evidence="1">
    <location>
        <begin position="40"/>
        <end position="193"/>
    </location>
</feature>
<dbReference type="OrthoDB" id="10522363at2759"/>
<protein>
    <submittedName>
        <fullName evidence="5">Ribosome receptor lysine/proline rich domain-containing protein</fullName>
    </submittedName>
</protein>
<evidence type="ECO:0000256" key="2">
    <source>
        <dbReference type="SAM" id="Phobius"/>
    </source>
</evidence>
<evidence type="ECO:0000313" key="4">
    <source>
        <dbReference type="Proteomes" id="UP000278807"/>
    </source>
</evidence>
<accession>A0A0R3TJD5</accession>
<keyword evidence="2" id="KW-0812">Transmembrane</keyword>
<keyword evidence="2" id="KW-1133">Transmembrane helix</keyword>
<feature type="transmembrane region" description="Helical" evidence="2">
    <location>
        <begin position="12"/>
        <end position="34"/>
    </location>
</feature>
<reference evidence="5" key="1">
    <citation type="submission" date="2017-02" db="UniProtKB">
        <authorList>
            <consortium name="WormBaseParasite"/>
        </authorList>
    </citation>
    <scope>IDENTIFICATION</scope>
</reference>
<sequence length="193" mass="21661">MADVADSLNTTFLAIGVSVIGVVFSIFIYFKFFCFRRAKESPAKSSQKKAKKSEKKLSQPTNKTSKSPAKSQSLPQKVATPKLKEVETLKEQALATTDEEDWVNVKPAKASHTQAAKPTKSPKQENQPKKNQQQQQGKKVEKAAKKNSKVERKNSSDGSPAPSYFIPPQMEKPVEEEWQEITSKKKRPRARKE</sequence>
<keyword evidence="2" id="KW-0472">Membrane</keyword>
<gene>
    <name evidence="3" type="ORF">HNAJ_LOCUS7176</name>
</gene>
<evidence type="ECO:0000313" key="3">
    <source>
        <dbReference type="EMBL" id="VDO03036.1"/>
    </source>
</evidence>
<dbReference type="Proteomes" id="UP000278807">
    <property type="component" value="Unassembled WGS sequence"/>
</dbReference>
<name>A0A0R3TJD5_RODNA</name>
<dbReference type="EMBL" id="UZAE01012012">
    <property type="protein sequence ID" value="VDO03036.1"/>
    <property type="molecule type" value="Genomic_DNA"/>
</dbReference>
<feature type="compositionally biased region" description="Basic and acidic residues" evidence="1">
    <location>
        <begin position="138"/>
        <end position="155"/>
    </location>
</feature>
<dbReference type="WBParaSite" id="HNAJ_0000718001-mRNA-1">
    <property type="protein sequence ID" value="HNAJ_0000718001-mRNA-1"/>
    <property type="gene ID" value="HNAJ_0000718001"/>
</dbReference>
<organism evidence="5">
    <name type="scientific">Rodentolepis nana</name>
    <name type="common">Dwarf tapeworm</name>
    <name type="synonym">Hymenolepis nana</name>
    <dbReference type="NCBI Taxonomy" id="102285"/>
    <lineage>
        <taxon>Eukaryota</taxon>
        <taxon>Metazoa</taxon>
        <taxon>Spiralia</taxon>
        <taxon>Lophotrochozoa</taxon>
        <taxon>Platyhelminthes</taxon>
        <taxon>Cestoda</taxon>
        <taxon>Eucestoda</taxon>
        <taxon>Cyclophyllidea</taxon>
        <taxon>Hymenolepididae</taxon>
        <taxon>Rodentolepis</taxon>
    </lineage>
</organism>
<feature type="compositionally biased region" description="Basic residues" evidence="1">
    <location>
        <begin position="184"/>
        <end position="193"/>
    </location>
</feature>
<keyword evidence="4" id="KW-1185">Reference proteome</keyword>
<feature type="compositionally biased region" description="Polar residues" evidence="1">
    <location>
        <begin position="61"/>
        <end position="75"/>
    </location>
</feature>